<dbReference type="InterPro" id="IPR040591">
    <property type="entry name" value="RqcP2_RBD"/>
</dbReference>
<accession>A0A2J9PKX4</accession>
<reference evidence="5" key="1">
    <citation type="submission" date="2017-12" db="EMBL/GenBank/DDBJ databases">
        <title>FDA dAtabase for Regulatory Grade micrObial Sequences (FDA-ARGOS): Supporting development and validation of Infectious Disease Dx tests.</title>
        <authorList>
            <person name="Hoffmann M."/>
            <person name="Allard M."/>
            <person name="Evans P."/>
            <person name="Brown E."/>
            <person name="Tallon L."/>
            <person name="Sadzewicz L."/>
            <person name="Sengamalay N."/>
            <person name="Ott S."/>
            <person name="Godinez A."/>
            <person name="Nagaraj S."/>
            <person name="Vavikolanu K."/>
            <person name="Aluvathingal J."/>
            <person name="Nadendla S."/>
            <person name="Sichtig H."/>
        </authorList>
    </citation>
    <scope>NUCLEOTIDE SEQUENCE [LARGE SCALE GENOMIC DNA]</scope>
    <source>
        <strain evidence="5">FDAARGOS_249</strain>
    </source>
</reference>
<dbReference type="Pfam" id="PF21278">
    <property type="entry name" value="YlmH_1st"/>
    <property type="match status" value="1"/>
</dbReference>
<dbReference type="InterPro" id="IPR012677">
    <property type="entry name" value="Nucleotide-bd_a/b_plait_sf"/>
</dbReference>
<evidence type="ECO:0000259" key="2">
    <source>
        <dbReference type="Pfam" id="PF17774"/>
    </source>
</evidence>
<dbReference type="Gene3D" id="3.30.1370.160">
    <property type="match status" value="1"/>
</dbReference>
<feature type="domain" description="Ribosome-associated protein quality control protein P2 N-terminal" evidence="3">
    <location>
        <begin position="14"/>
        <end position="78"/>
    </location>
</feature>
<dbReference type="Gene3D" id="3.30.70.330">
    <property type="match status" value="1"/>
</dbReference>
<dbReference type="PROSITE" id="PS50889">
    <property type="entry name" value="S4"/>
    <property type="match status" value="1"/>
</dbReference>
<dbReference type="AlphaFoldDB" id="A0A2J9PKX4"/>
<evidence type="ECO:0000313" key="4">
    <source>
        <dbReference type="EMBL" id="PNL90966.1"/>
    </source>
</evidence>
<protein>
    <submittedName>
        <fullName evidence="4">S4 domain-containing protein YlmH</fullName>
    </submittedName>
</protein>
<organism evidence="4 5">
    <name type="scientific">Aerococcus viridans</name>
    <dbReference type="NCBI Taxonomy" id="1377"/>
    <lineage>
        <taxon>Bacteria</taxon>
        <taxon>Bacillati</taxon>
        <taxon>Bacillota</taxon>
        <taxon>Bacilli</taxon>
        <taxon>Lactobacillales</taxon>
        <taxon>Aerococcaceae</taxon>
        <taxon>Aerococcus</taxon>
    </lineage>
</organism>
<dbReference type="Proteomes" id="UP000192813">
    <property type="component" value="Unassembled WGS sequence"/>
</dbReference>
<dbReference type="InterPro" id="IPR048443">
    <property type="entry name" value="RqcP2_N"/>
</dbReference>
<dbReference type="Pfam" id="PF17774">
    <property type="entry name" value="YlmH_RBD"/>
    <property type="match status" value="1"/>
</dbReference>
<comment type="caution">
    <text evidence="4">The sequence shown here is derived from an EMBL/GenBank/DDBJ whole genome shotgun (WGS) entry which is preliminary data.</text>
</comment>
<evidence type="ECO:0000259" key="3">
    <source>
        <dbReference type="Pfam" id="PF21278"/>
    </source>
</evidence>
<dbReference type="GO" id="GO:0003723">
    <property type="term" value="F:RNA binding"/>
    <property type="evidence" value="ECO:0007669"/>
    <property type="project" value="UniProtKB-KW"/>
</dbReference>
<proteinExistence type="predicted"/>
<dbReference type="SUPFAM" id="SSF55174">
    <property type="entry name" value="Alpha-L RNA-binding motif"/>
    <property type="match status" value="1"/>
</dbReference>
<dbReference type="EMBL" id="NBTM02000001">
    <property type="protein sequence ID" value="PNL90966.1"/>
    <property type="molecule type" value="Genomic_DNA"/>
</dbReference>
<gene>
    <name evidence="4" type="ORF">A6J77_001365</name>
</gene>
<dbReference type="RefSeq" id="WP_048726584.1">
    <property type="nucleotide sequence ID" value="NZ_JAMWLF010000003.1"/>
</dbReference>
<feature type="domain" description="Ribosome-associated protein quality control protein P2 RNA-binding" evidence="2">
    <location>
        <begin position="86"/>
        <end position="163"/>
    </location>
</feature>
<evidence type="ECO:0000313" key="5">
    <source>
        <dbReference type="Proteomes" id="UP000192813"/>
    </source>
</evidence>
<keyword evidence="1" id="KW-0694">RNA-binding</keyword>
<evidence type="ECO:0000256" key="1">
    <source>
        <dbReference type="PROSITE-ProRule" id="PRU00182"/>
    </source>
</evidence>
<sequence>MANYEVLQHFQPDEHAFVEKVTDWMNLVLDQYAPVVTPFLNPREVAIVSMIIGQDDEIHYEFFGGYPNAENQRCVLAPTYYEIQPADFEITPFDIHYASKFNTIEHRQILGTILGQGVERNRIGDIIQAGEKWQFFVDEKIADFLSFEMDKIGGSKVKLVKINHFDQIIQPKSDWQPMEITLSSLRFDTMISDGFRIPRAKAKLLIEGGAAKLNWAQVQDAKRLLNPGDIASIRGYGRLKYVATQMETKKGKIRVAIEIIKNK</sequence>
<name>A0A2J9PKX4_9LACT</name>
<dbReference type="CDD" id="cd00165">
    <property type="entry name" value="S4"/>
    <property type="match status" value="1"/>
</dbReference>